<dbReference type="RefSeq" id="WP_019394527.1">
    <property type="nucleotide sequence ID" value="NZ_ALIM01000034.1"/>
</dbReference>
<dbReference type="InterPro" id="IPR035167">
    <property type="entry name" value="DUF5316"/>
</dbReference>
<dbReference type="PATRIC" id="fig|135735.6.peg.2286"/>
<keyword evidence="2" id="KW-1185">Reference proteome</keyword>
<reference evidence="2" key="2">
    <citation type="submission" date="2015-06" db="EMBL/GenBank/DDBJ databases">
        <title>Genome Sequence of Bacillus endophyticus and Analysis of its Companion Mechanism in the Ketogulonigenium vulgare-Bacillus strain Consortium.</title>
        <authorList>
            <person name="Jia N."/>
            <person name="Du J."/>
            <person name="Ding M.-Z."/>
            <person name="Gao F."/>
            <person name="Yuan Y.-J."/>
        </authorList>
    </citation>
    <scope>NUCLEOTIDE SEQUENCE [LARGE SCALE GENOMIC DNA]</scope>
    <source>
        <strain evidence="2">Hbe603</strain>
    </source>
</reference>
<sequence>MIKKGFMIGIIILLVSLAAFYFTGNGSYLYFISGGVGWVAFLFSADYFVHSITLKDKNKFSFEKKDRNMKSLKKSKRLLSVAVPNLVAVAIYFIVS</sequence>
<dbReference type="Proteomes" id="UP000036202">
    <property type="component" value="Chromosome"/>
</dbReference>
<accession>A0A0H4KEL0</accession>
<protein>
    <submittedName>
        <fullName evidence="1">Uncharacterized protein</fullName>
    </submittedName>
</protein>
<accession>A0A1X7E7T0</accession>
<name>A0A1X7E7T0_9BACI</name>
<organism evidence="1 2">
    <name type="scientific">Priestia filamentosa</name>
    <dbReference type="NCBI Taxonomy" id="1402861"/>
    <lineage>
        <taxon>Bacteria</taxon>
        <taxon>Bacillati</taxon>
        <taxon>Bacillota</taxon>
        <taxon>Bacilli</taxon>
        <taxon>Bacillales</taxon>
        <taxon>Bacillaceae</taxon>
        <taxon>Priestia</taxon>
    </lineage>
</organism>
<dbReference type="EMBL" id="CP011974">
    <property type="protein sequence ID" value="AKO92562.1"/>
    <property type="molecule type" value="Genomic_DNA"/>
</dbReference>
<evidence type="ECO:0000313" key="2">
    <source>
        <dbReference type="Proteomes" id="UP000036202"/>
    </source>
</evidence>
<dbReference type="GeneID" id="93701320"/>
<dbReference type="AlphaFoldDB" id="A0A1X7E7T0"/>
<dbReference type="KEGG" id="beo:BEH_10955"/>
<dbReference type="Pfam" id="PF17247">
    <property type="entry name" value="DUF5316"/>
    <property type="match status" value="1"/>
</dbReference>
<gene>
    <name evidence="1" type="ORF">BEH_10955</name>
</gene>
<proteinExistence type="predicted"/>
<evidence type="ECO:0000313" key="1">
    <source>
        <dbReference type="EMBL" id="AKO92562.1"/>
    </source>
</evidence>
<reference evidence="1 2" key="1">
    <citation type="journal article" date="2015" name="PLoS ONE">
        <title>Genome Sequence of Bacillus endophyticus and Analysis of Its Companion Mechanism in the Ketogulonigenium vulgare-Bacillus Strain Consortium.</title>
        <authorList>
            <person name="Jia N."/>
            <person name="Du J."/>
            <person name="Ding M.Z."/>
            <person name="Gao F."/>
            <person name="Yuan Y.J."/>
        </authorList>
    </citation>
    <scope>NUCLEOTIDE SEQUENCE [LARGE SCALE GENOMIC DNA]</scope>
    <source>
        <strain evidence="1 2">Hbe603</strain>
    </source>
</reference>